<protein>
    <submittedName>
        <fullName evidence="3">Aste57867_926 protein</fullName>
    </submittedName>
</protein>
<evidence type="ECO:0000313" key="3">
    <source>
        <dbReference type="EMBL" id="VFT78150.1"/>
    </source>
</evidence>
<dbReference type="EMBL" id="VJMH01000059">
    <property type="protein sequence ID" value="KAF0719597.1"/>
    <property type="molecule type" value="Genomic_DNA"/>
</dbReference>
<evidence type="ECO:0000313" key="2">
    <source>
        <dbReference type="EMBL" id="KAF0719597.1"/>
    </source>
</evidence>
<evidence type="ECO:0000313" key="4">
    <source>
        <dbReference type="Proteomes" id="UP000332933"/>
    </source>
</evidence>
<accession>A0A485K3W0</accession>
<reference evidence="2" key="2">
    <citation type="submission" date="2019-06" db="EMBL/GenBank/DDBJ databases">
        <title>Genomics analysis of Aphanomyces spp. identifies a new class of oomycete effector associated with host adaptation.</title>
        <authorList>
            <person name="Gaulin E."/>
        </authorList>
    </citation>
    <scope>NUCLEOTIDE SEQUENCE</scope>
    <source>
        <strain evidence="2">CBS 578.67</strain>
    </source>
</reference>
<keyword evidence="4" id="KW-1185">Reference proteome</keyword>
<dbReference type="Proteomes" id="UP000332933">
    <property type="component" value="Unassembled WGS sequence"/>
</dbReference>
<dbReference type="EMBL" id="CAADRA010000059">
    <property type="protein sequence ID" value="VFT78150.1"/>
    <property type="molecule type" value="Genomic_DNA"/>
</dbReference>
<feature type="region of interest" description="Disordered" evidence="1">
    <location>
        <begin position="1"/>
        <end position="29"/>
    </location>
</feature>
<proteinExistence type="predicted"/>
<gene>
    <name evidence="3" type="primary">Aste57867_926</name>
    <name evidence="2" type="ORF">As57867_000925</name>
    <name evidence="3" type="ORF">ASTE57867_926</name>
</gene>
<evidence type="ECO:0000256" key="1">
    <source>
        <dbReference type="SAM" id="MobiDB-lite"/>
    </source>
</evidence>
<reference evidence="3 4" key="1">
    <citation type="submission" date="2019-03" db="EMBL/GenBank/DDBJ databases">
        <authorList>
            <person name="Gaulin E."/>
            <person name="Dumas B."/>
        </authorList>
    </citation>
    <scope>NUCLEOTIDE SEQUENCE [LARGE SCALE GENOMIC DNA]</scope>
    <source>
        <strain evidence="3">CBS 568.67</strain>
    </source>
</reference>
<dbReference type="AlphaFoldDB" id="A0A485K3W0"/>
<sequence>MARSKASLGKREANCLRQRKHQLAKKDERKRLEKELRALQEKLAWISSKRPPGGASRTSSNPFAIATQVIRERAKDLRDEVKNIYKLANLLYYWVASQEPQPDIGCRSSWVEATLVADPVARRQGYAWLSQKAYHTAISAMPYICRPATESVESMLHTIDGDDGLNIAAFSIQLNSPVFANYKHTAKVWFEMIQSADADTVVDKVDDKLYFYRGCSSHNGSVTCVVQSVVEEPDRIVMTAVSVMDDEMYPLCTHQVQLHGFHWTVLERVTESITLMRQFMLQCTPVTADGVVSLAKMGEFVGLSTDGIEHRETYIERFRNALDTRNGEVYRGRMQSFARTLWLDTKATNGSASGCTTGLASLSTYGDVEDMKYKLVNTHDTEDDGGVMVDAIETFVQRTTPGNFKDKATMHWHDGLELMEKDRAQAYDRVTDDLFYYQRVKNDKKTFTYYVVSKFVEETRVVFTFLGVQEDEAHTISDGQSIVPCYTVYVHQTKLYVFDRVSDEVTLFRQLGLTFVSLTTNGPVSLAHVGAMCGLSADGVEHRKAYIRRIEAALNHESQVRGA</sequence>
<organism evidence="3 4">
    <name type="scientific">Aphanomyces stellatus</name>
    <dbReference type="NCBI Taxonomy" id="120398"/>
    <lineage>
        <taxon>Eukaryota</taxon>
        <taxon>Sar</taxon>
        <taxon>Stramenopiles</taxon>
        <taxon>Oomycota</taxon>
        <taxon>Saprolegniomycetes</taxon>
        <taxon>Saprolegniales</taxon>
        <taxon>Verrucalvaceae</taxon>
        <taxon>Aphanomyces</taxon>
    </lineage>
</organism>
<name>A0A485K3W0_9STRA</name>